<dbReference type="Proteomes" id="UP000017148">
    <property type="component" value="Unassembled WGS sequence"/>
</dbReference>
<sequence>MAITALQKMRLILFIVLMGIVALVFIGIALGSRFVTDYTTYYAYFEGESLSGLSRGASLQFYGIPIGYIEDISYNVEDLSRLKVEIKVQEDFPVRSDMKAQTVVEGITGKKHVNLVGGSDPSATRLSPGEYIPTEQSIMSLFTNHAEELLEQVNVTVGNINEVITNIERLTGDESAVVNILKNTEEITMAINTVTDSVGAMARSIQSTLAHTEEIAMKVDAMVGTVTEETDIAGLMNNVDGALVAMRDVAEKFSMTAEQSREDISEITRSFRDASVNINILSQQLRDNPSLILRGRNIQRREIN</sequence>
<dbReference type="AlphaFoldDB" id="U7DAR1"/>
<protein>
    <submittedName>
        <fullName evidence="3">ABC transport system periplasmic substrate binding protein</fullName>
    </submittedName>
</protein>
<evidence type="ECO:0000259" key="2">
    <source>
        <dbReference type="Pfam" id="PF02470"/>
    </source>
</evidence>
<proteinExistence type="predicted"/>
<dbReference type="Pfam" id="PF02470">
    <property type="entry name" value="MlaD"/>
    <property type="match status" value="1"/>
</dbReference>
<name>U7DAR1_9BACT</name>
<evidence type="ECO:0000313" key="3">
    <source>
        <dbReference type="EMBL" id="ERP31485.1"/>
    </source>
</evidence>
<dbReference type="PANTHER" id="PTHR36698:SF2">
    <property type="entry name" value="MCE_MLAD DOMAIN-CONTAINING PROTEIN"/>
    <property type="match status" value="1"/>
</dbReference>
<dbReference type="InterPro" id="IPR003399">
    <property type="entry name" value="Mce/MlaD"/>
</dbReference>
<gene>
    <name evidence="3" type="ORF">CALK_1529</name>
</gene>
<evidence type="ECO:0000256" key="1">
    <source>
        <dbReference type="SAM" id="Phobius"/>
    </source>
</evidence>
<comment type="caution">
    <text evidence="3">The sequence shown here is derived from an EMBL/GenBank/DDBJ whole genome shotgun (WGS) entry which is preliminary data.</text>
</comment>
<feature type="transmembrane region" description="Helical" evidence="1">
    <location>
        <begin position="12"/>
        <end position="31"/>
    </location>
</feature>
<dbReference type="EMBL" id="ASJR01000012">
    <property type="protein sequence ID" value="ERP31485.1"/>
    <property type="molecule type" value="Genomic_DNA"/>
</dbReference>
<dbReference type="RefSeq" id="WP_022636983.1">
    <property type="nucleotide sequence ID" value="NZ_ASJR01000012.1"/>
</dbReference>
<dbReference type="STRING" id="1313304.CALK_1529"/>
<dbReference type="OrthoDB" id="9806984at2"/>
<keyword evidence="1" id="KW-0472">Membrane</keyword>
<organism evidence="3 4">
    <name type="scientific">Chitinivibrio alkaliphilus ACht1</name>
    <dbReference type="NCBI Taxonomy" id="1313304"/>
    <lineage>
        <taxon>Bacteria</taxon>
        <taxon>Pseudomonadati</taxon>
        <taxon>Fibrobacterota</taxon>
        <taxon>Chitinivibrionia</taxon>
        <taxon>Chitinivibrionales</taxon>
        <taxon>Chitinivibrionaceae</taxon>
        <taxon>Chitinivibrio</taxon>
    </lineage>
</organism>
<feature type="domain" description="Mce/MlaD" evidence="2">
    <location>
        <begin position="40"/>
        <end position="117"/>
    </location>
</feature>
<dbReference type="eggNOG" id="COG1463">
    <property type="taxonomic scope" value="Bacteria"/>
</dbReference>
<accession>U7DAR1</accession>
<reference evidence="3 4" key="1">
    <citation type="journal article" date="2013" name="Environ. Microbiol.">
        <title>Genome analysis of Chitinivibrio alkaliphilus gen. nov., sp. nov., a novel extremely haloalkaliphilic anaerobic chitinolytic bacterium from the candidate phylum Termite Group 3.</title>
        <authorList>
            <person name="Sorokin D.Y."/>
            <person name="Gumerov V.M."/>
            <person name="Rakitin A.L."/>
            <person name="Beletsky A.V."/>
            <person name="Damste J.S."/>
            <person name="Muyzer G."/>
            <person name="Mardanov A.V."/>
            <person name="Ravin N.V."/>
        </authorList>
    </citation>
    <scope>NUCLEOTIDE SEQUENCE [LARGE SCALE GENOMIC DNA]</scope>
    <source>
        <strain evidence="3 4">ACht1</strain>
    </source>
</reference>
<evidence type="ECO:0000313" key="4">
    <source>
        <dbReference type="Proteomes" id="UP000017148"/>
    </source>
</evidence>
<keyword evidence="4" id="KW-1185">Reference proteome</keyword>
<dbReference type="PANTHER" id="PTHR36698">
    <property type="entry name" value="BLL5892 PROTEIN"/>
    <property type="match status" value="1"/>
</dbReference>
<keyword evidence="1" id="KW-1133">Transmembrane helix</keyword>
<keyword evidence="1" id="KW-0812">Transmembrane</keyword>